<organism evidence="1 2">
    <name type="scientific">Vibrio jasicida</name>
    <dbReference type="NCBI Taxonomy" id="766224"/>
    <lineage>
        <taxon>Bacteria</taxon>
        <taxon>Pseudomonadati</taxon>
        <taxon>Pseudomonadota</taxon>
        <taxon>Gammaproteobacteria</taxon>
        <taxon>Vibrionales</taxon>
        <taxon>Vibrionaceae</taxon>
        <taxon>Vibrio</taxon>
    </lineage>
</organism>
<protein>
    <submittedName>
        <fullName evidence="1">Uncharacterized protein</fullName>
    </submittedName>
</protein>
<comment type="caution">
    <text evidence="1">The sequence shown here is derived from an EMBL/GenBank/DDBJ whole genome shotgun (WGS) entry which is preliminary data.</text>
</comment>
<reference evidence="1" key="1">
    <citation type="submission" date="2022-01" db="EMBL/GenBank/DDBJ databases">
        <authorList>
            <person name="Lagorce A."/>
        </authorList>
    </citation>
    <scope>NUCLEOTIDE SEQUENCE</scope>
    <source>
        <strain evidence="1">Th15_F1_A12</strain>
    </source>
</reference>
<name>A0AAU9QJI6_9VIBR</name>
<proteinExistence type="predicted"/>
<evidence type="ECO:0000313" key="2">
    <source>
        <dbReference type="Proteomes" id="UP001295462"/>
    </source>
</evidence>
<dbReference type="EMBL" id="CAKMUD010000024">
    <property type="protein sequence ID" value="CAH1573972.1"/>
    <property type="molecule type" value="Genomic_DNA"/>
</dbReference>
<dbReference type="AlphaFoldDB" id="A0AAU9QJI6"/>
<sequence>MIPVSQRIVEATIVSEERYIVGNNTAPYFLVRDASNTVLLELERSKGGVVRVEVKRNDTLEISDFSSVALINPHDVEVVIHYQLADIPIGRQNDELDVTGAVDVNEIKEPVTIDVINTPIELANNTTVNIGEMPPIEIDSDASIKVSELPPVEFANDAKLTIDSSSRMFVVPLRYLSQTVQASDVITFGSNWWDTGVLDMTTQPSGSGWIACAPLENKDPIFLFGAFPVYPGERIVGWFDAMRVGASGTEGDKVQFLVVNESSPTTKLKGES</sequence>
<dbReference type="Proteomes" id="UP001295462">
    <property type="component" value="Unassembled WGS sequence"/>
</dbReference>
<gene>
    <name evidence="1" type="ORF">THF1A12_120169</name>
</gene>
<accession>A0AAU9QJI6</accession>
<evidence type="ECO:0000313" key="1">
    <source>
        <dbReference type="EMBL" id="CAH1573972.1"/>
    </source>
</evidence>
<dbReference type="RefSeq" id="WP_104036211.1">
    <property type="nucleotide sequence ID" value="NZ_CAKMTZ010000035.1"/>
</dbReference>